<evidence type="ECO:0000256" key="3">
    <source>
        <dbReference type="ARBA" id="ARBA00022801"/>
    </source>
</evidence>
<dbReference type="InterPro" id="IPR008902">
    <property type="entry name" value="Rhamnosid_concanavalin"/>
</dbReference>
<feature type="domain" description="Alpha-L-rhamnosidase six-hairpin glycosidase" evidence="6">
    <location>
        <begin position="434"/>
        <end position="775"/>
    </location>
</feature>
<dbReference type="RefSeq" id="WP_127734404.1">
    <property type="nucleotide sequence ID" value="NZ_RZTZ01000001.1"/>
</dbReference>
<evidence type="ECO:0000256" key="1">
    <source>
        <dbReference type="ARBA" id="ARBA00001445"/>
    </source>
</evidence>
<dbReference type="Gene3D" id="1.50.10.10">
    <property type="match status" value="1"/>
</dbReference>
<dbReference type="Pfam" id="PF08531">
    <property type="entry name" value="Bac_rhamnosid_N"/>
    <property type="match status" value="1"/>
</dbReference>
<dbReference type="SUPFAM" id="SSF48208">
    <property type="entry name" value="Six-hairpin glycosidases"/>
    <property type="match status" value="1"/>
</dbReference>
<dbReference type="Gene3D" id="2.60.40.10">
    <property type="entry name" value="Immunoglobulins"/>
    <property type="match status" value="1"/>
</dbReference>
<dbReference type="Pfam" id="PF05592">
    <property type="entry name" value="Bac_rhamnosid"/>
    <property type="match status" value="1"/>
</dbReference>
<evidence type="ECO:0000259" key="5">
    <source>
        <dbReference type="Pfam" id="PF08531"/>
    </source>
</evidence>
<dbReference type="Pfam" id="PF17389">
    <property type="entry name" value="Bac_rhamnosid6H"/>
    <property type="match status" value="1"/>
</dbReference>
<proteinExistence type="predicted"/>
<dbReference type="InterPro" id="IPR016007">
    <property type="entry name" value="Alpha_rhamnosid"/>
</dbReference>
<dbReference type="Pfam" id="PF25788">
    <property type="entry name" value="Ig_Rha78A_N"/>
    <property type="match status" value="1"/>
</dbReference>
<dbReference type="EMBL" id="RZTZ01000001">
    <property type="protein sequence ID" value="RVT67006.1"/>
    <property type="molecule type" value="Genomic_DNA"/>
</dbReference>
<dbReference type="Pfam" id="PF17390">
    <property type="entry name" value="Bac_rhamnosid_C"/>
    <property type="match status" value="1"/>
</dbReference>
<evidence type="ECO:0000259" key="7">
    <source>
        <dbReference type="Pfam" id="PF17390"/>
    </source>
</evidence>
<gene>
    <name evidence="8" type="ORF">EM808_00570</name>
</gene>
<dbReference type="InterPro" id="IPR008928">
    <property type="entry name" value="6-hairpin_glycosidase_sf"/>
</dbReference>
<evidence type="ECO:0000313" key="9">
    <source>
        <dbReference type="Proteomes" id="UP000288024"/>
    </source>
</evidence>
<dbReference type="InterPro" id="IPR035396">
    <property type="entry name" value="Bac_rhamnosid6H"/>
</dbReference>
<feature type="domain" description="Bacterial alpha-L-rhamnosidase N-terminal" evidence="5">
    <location>
        <begin position="147"/>
        <end position="316"/>
    </location>
</feature>
<dbReference type="InterPro" id="IPR012341">
    <property type="entry name" value="6hp_glycosidase-like_sf"/>
</dbReference>
<evidence type="ECO:0000259" key="4">
    <source>
        <dbReference type="Pfam" id="PF05592"/>
    </source>
</evidence>
<dbReference type="GO" id="GO:0005975">
    <property type="term" value="P:carbohydrate metabolic process"/>
    <property type="evidence" value="ECO:0007669"/>
    <property type="project" value="InterPro"/>
</dbReference>
<dbReference type="Gene3D" id="2.60.120.260">
    <property type="entry name" value="Galactose-binding domain-like"/>
    <property type="match status" value="2"/>
</dbReference>
<dbReference type="Proteomes" id="UP000288024">
    <property type="component" value="Unassembled WGS sequence"/>
</dbReference>
<keyword evidence="3" id="KW-0378">Hydrolase</keyword>
<evidence type="ECO:0000259" key="6">
    <source>
        <dbReference type="Pfam" id="PF17389"/>
    </source>
</evidence>
<dbReference type="InterPro" id="IPR013737">
    <property type="entry name" value="Bac_rhamnosid_N"/>
</dbReference>
<dbReference type="InterPro" id="IPR013783">
    <property type="entry name" value="Ig-like_fold"/>
</dbReference>
<comment type="catalytic activity">
    <reaction evidence="1">
        <text>Hydrolysis of terminal non-reducing alpha-L-rhamnose residues in alpha-L-rhamnosides.</text>
        <dbReference type="EC" id="3.2.1.40"/>
    </reaction>
</comment>
<dbReference type="PANTHER" id="PTHR33307">
    <property type="entry name" value="ALPHA-RHAMNOSIDASE (EUROFUNG)"/>
    <property type="match status" value="1"/>
</dbReference>
<accession>A0A3S3SMN1</accession>
<comment type="caution">
    <text evidence="8">The sequence shown here is derived from an EMBL/GenBank/DDBJ whole genome shotgun (WGS) entry which is preliminary data.</text>
</comment>
<keyword evidence="9" id="KW-1185">Reference proteome</keyword>
<protein>
    <recommendedName>
        <fullName evidence="2">alpha-L-rhamnosidase</fullName>
        <ecNumber evidence="2">3.2.1.40</ecNumber>
    </recommendedName>
</protein>
<name>A0A3S3SMN1_9BACI</name>
<reference evidence="8 9" key="1">
    <citation type="submission" date="2019-01" db="EMBL/GenBank/DDBJ databases">
        <title>Bacillus sp. M5HDSG1-1, whole genome shotgun sequence.</title>
        <authorList>
            <person name="Tuo L."/>
        </authorList>
    </citation>
    <scope>NUCLEOTIDE SEQUENCE [LARGE SCALE GENOMIC DNA]</scope>
    <source>
        <strain evidence="8 9">M5HDSG1-1</strain>
    </source>
</reference>
<dbReference type="PANTHER" id="PTHR33307:SF6">
    <property type="entry name" value="ALPHA-RHAMNOSIDASE (EUROFUNG)-RELATED"/>
    <property type="match status" value="1"/>
</dbReference>
<dbReference type="EC" id="3.2.1.40" evidence="2"/>
<dbReference type="PIRSF" id="PIRSF010631">
    <property type="entry name" value="A-rhamnsds"/>
    <property type="match status" value="1"/>
</dbReference>
<evidence type="ECO:0000313" key="8">
    <source>
        <dbReference type="EMBL" id="RVT67006.1"/>
    </source>
</evidence>
<feature type="domain" description="Alpha-L-rhamnosidase concanavalin-like" evidence="4">
    <location>
        <begin position="326"/>
        <end position="428"/>
    </location>
</feature>
<organism evidence="8 9">
    <name type="scientific">Niallia taxi</name>
    <dbReference type="NCBI Taxonomy" id="2499688"/>
    <lineage>
        <taxon>Bacteria</taxon>
        <taxon>Bacillati</taxon>
        <taxon>Bacillota</taxon>
        <taxon>Bacilli</taxon>
        <taxon>Bacillales</taxon>
        <taxon>Bacillaceae</taxon>
        <taxon>Niallia</taxon>
    </lineage>
</organism>
<dbReference type="AlphaFoldDB" id="A0A3S3SMN1"/>
<dbReference type="InterPro" id="IPR035398">
    <property type="entry name" value="Bac_rhamnosid_C"/>
</dbReference>
<sequence length="969" mass="110068">MKDLKVAALTCEYRTNPLGIDMKKPRISWKITSSGRGTVQKAYQVHVSDREDFTSILWDSGIVHSQESLHIEYEGAELKDKTRYYYRVKIWDNKDRESAWSETAWWETAFLNEHSWRAQWITPAQNEIDPLSEAAFLLRKEFNLQSRIVSARIYGTGLGLYELYVNGERIGDDLLAPGWTSYHKRLQYQTYDVTSSLQAGPNGLGIILADGWYKGNLTWENKRHIYGDRRAAFFELHVKYEDGTEVIIPTDTSWRAEVGPVVYSELYQGEKYDARLEQEGFSCPGFNDSLWYHTAVQHMPVSQLVAQENWPTRVTELIKPISAFITPSGDTVIDMGQNMVGRIRFSVEAKRGTHIVLKHAEVLDKDGNIYFGNLRKADQQVEYITKGTGLESYAPHFTFQGFRYVKIEGYPNQENGLPLENFTGEVIHSDMQPTGEFECSNELVNKLQENIVWGQRGNFLDVPTDCPQRDERLGWTGDAQVFIQTALFNYHGGPFFTKWLRDLKAEQHADGGVPFVIPAVVGGANAAAWGDATTIIPWEVYNAYGDRRLLEEQYESMKAWVEYMHKQGENEYLWIVGFNFGDWLALDAPSGSYSGATPKDFVATAFYAHSTRILRDAAKVLGKWEDAQYYETLLENIIKAFNYEFVSQSGRLVSPTQTAHVLALMFDLVDGKVKERTARELNELILQNDYHLTTGFVGTPYLCFALTKAGYHETAVRLLLQESYPSWLYSVKQGATTIWEHWDGIKKDGSFWSDDMNSFNHYAYGAIGDWLYRAVAGLDMDKELPAYKRIRIKPQFAGIHLTYAKAALESMYGRIQSEWHKTADQIELKVAIPPNTTAEITLPYAQIEAVTEGGKLLAASSGIYSIKEQEDTVILTVGSGSYHFQYANKHGLTVRFTDESRLIDVLAQKSSAAVLEKHAPGIANPPGIFAMRTKTLKELAEFPEANLTIDRVNALIEELNMIEWKTELV</sequence>
<dbReference type="Gene3D" id="2.60.420.10">
    <property type="entry name" value="Maltose phosphorylase, domain 3"/>
    <property type="match status" value="1"/>
</dbReference>
<feature type="domain" description="Alpha-L-rhamnosidase C-terminal" evidence="7">
    <location>
        <begin position="784"/>
        <end position="853"/>
    </location>
</feature>
<dbReference type="GO" id="GO:0030596">
    <property type="term" value="F:alpha-L-rhamnosidase activity"/>
    <property type="evidence" value="ECO:0007669"/>
    <property type="project" value="UniProtKB-EC"/>
</dbReference>
<evidence type="ECO:0000256" key="2">
    <source>
        <dbReference type="ARBA" id="ARBA00012652"/>
    </source>
</evidence>